<accession>A0ABY6GBT9</accession>
<evidence type="ECO:0000313" key="3">
    <source>
        <dbReference type="Proteomes" id="UP001162800"/>
    </source>
</evidence>
<dbReference type="EMBL" id="CP106881">
    <property type="protein sequence ID" value="UYG52529.1"/>
    <property type="molecule type" value="Genomic_DNA"/>
</dbReference>
<keyword evidence="3" id="KW-1185">Reference proteome</keyword>
<evidence type="ECO:0000313" key="2">
    <source>
        <dbReference type="EMBL" id="UYG52529.1"/>
    </source>
</evidence>
<reference evidence="2" key="1">
    <citation type="submission" date="2022-09" db="EMBL/GenBank/DDBJ databases">
        <title>The complete genome of Acidovorax sp. 5MLIR.</title>
        <authorList>
            <person name="Liu L."/>
            <person name="Yue J."/>
            <person name="Yang F."/>
            <person name="Yuan J."/>
            <person name="Li L."/>
        </authorList>
    </citation>
    <scope>NUCLEOTIDE SEQUENCE</scope>
    <source>
        <strain evidence="2">5MLIR</strain>
    </source>
</reference>
<evidence type="ECO:0000256" key="1">
    <source>
        <dbReference type="SAM" id="MobiDB-lite"/>
    </source>
</evidence>
<organism evidence="2 3">
    <name type="scientific">Comamonas endophytica</name>
    <dbReference type="NCBI Taxonomy" id="2949090"/>
    <lineage>
        <taxon>Bacteria</taxon>
        <taxon>Pseudomonadati</taxon>
        <taxon>Pseudomonadota</taxon>
        <taxon>Betaproteobacteria</taxon>
        <taxon>Burkholderiales</taxon>
        <taxon>Comamonadaceae</taxon>
        <taxon>Comamonas</taxon>
    </lineage>
</organism>
<feature type="region of interest" description="Disordered" evidence="1">
    <location>
        <begin position="165"/>
        <end position="195"/>
    </location>
</feature>
<name>A0ABY6GBT9_9BURK</name>
<feature type="region of interest" description="Disordered" evidence="1">
    <location>
        <begin position="1"/>
        <end position="32"/>
    </location>
</feature>
<sequence length="195" mass="20859">MTIDTGDNGPNKSAAVKDPDDGSGLGGAGQRRRAVVGRTPLSNRTLNGAEVIQHAGNLRHWRRSGVHHHAEARRFAGIAGGIGMRDGNRMHALGQPCHRIGPLPLGVGDCRADELSIHKHGQPAIRCHPRPTDLHGLRAHEDVASPRSVATDRIDLRPRRCRPGSRRWLPAAGIAAATGDRANGHRTHASAEKAQ</sequence>
<dbReference type="Proteomes" id="UP001162800">
    <property type="component" value="Chromosome"/>
</dbReference>
<protein>
    <submittedName>
        <fullName evidence="2">Uncharacterized protein</fullName>
    </submittedName>
</protein>
<gene>
    <name evidence="2" type="ORF">M9799_04620</name>
</gene>
<feature type="compositionally biased region" description="Low complexity" evidence="1">
    <location>
        <begin position="166"/>
        <end position="181"/>
    </location>
</feature>
<proteinExistence type="predicted"/>